<dbReference type="InterPro" id="IPR000297">
    <property type="entry name" value="PPIase_PpiC"/>
</dbReference>
<name>A0A562U447_9SPHI</name>
<keyword evidence="7" id="KW-0143">Chaperone</keyword>
<dbReference type="PROSITE" id="PS01096">
    <property type="entry name" value="PPIC_PPIASE_1"/>
    <property type="match status" value="1"/>
</dbReference>
<evidence type="ECO:0000256" key="3">
    <source>
        <dbReference type="ARBA" id="ARBA00022519"/>
    </source>
</evidence>
<keyword evidence="14" id="KW-1185">Reference proteome</keyword>
<dbReference type="SUPFAM" id="SSF109998">
    <property type="entry name" value="Triger factor/SurA peptide-binding domain-like"/>
    <property type="match status" value="1"/>
</dbReference>
<dbReference type="GO" id="GO:0005886">
    <property type="term" value="C:plasma membrane"/>
    <property type="evidence" value="ECO:0007669"/>
    <property type="project" value="UniProtKB-SubCell"/>
</dbReference>
<accession>A0A562U447</accession>
<feature type="domain" description="PpiC" evidence="12">
    <location>
        <begin position="347"/>
        <end position="444"/>
    </location>
</feature>
<keyword evidence="6" id="KW-0472">Membrane</keyword>
<sequence>MGIMGFLRDRMGKILAFFIGFALLAFIIGEVVRSGGSFFRDDRNELGNVSGEKVAYDEFAKKVEQNSTQFRQQSGQGNLSPQITSYIQETTWNQMISQLILKKEVDKLGLVVSDDEAKSMVSGDNPNPQIVQAFGDPKTGQVDKNKLNTFLNNLAASKADDPVRQQWSDFISQMIEAKLSEKYVALVTTGLYVNSLEAKDDYEAKNKLANFKYTVLTYASVPDSKITVTDGDYQSYYDEHKNEFKNQQETRTFDYVSFNAAPSSADSAAIKAQADKLVTAFKATKDDSLFVQINAETKAPLVYVHKGRLEPKLDSVMFNESNGFVYGPYLSTGSYKIAKLVDARTEPDSVKARHILIDDRTIGVEKAMAKADSLKKLIQGGKSFAELANMFSVDKNSAVKGGDLGTFGRGAMIPVFEDAVFSGKKGDLKIVASQYGVHLIEIEDQKGSSKVVKVAIVDVPLKASSQTQTTVYSKAQGFLGSLTKDNFDEEAKKAGIQKKTATDVRGVAAALPGIDNAREIVRWAFNAENGDFSDKVYISDNQYIVAHLVMIKPKGILPLDAVKKQIEPMVKNKVKAKVLTDKFAGALNGVSSIDQVAQKVGSQVTPLENIVFANPVIPGSSAEYKVIGTVFGSQPNKLSKPVEGQQGVYVFVLNSFTNPPALTNAVREKQQMAQTILQSADAQIFEALKDKATIKDNRAKFL</sequence>
<evidence type="ECO:0000259" key="12">
    <source>
        <dbReference type="PROSITE" id="PS50198"/>
    </source>
</evidence>
<proteinExistence type="inferred from homology"/>
<keyword evidence="11 13" id="KW-0413">Isomerase</keyword>
<gene>
    <name evidence="13" type="ORF">JN11_02285</name>
</gene>
<dbReference type="GO" id="GO:0003755">
    <property type="term" value="F:peptidyl-prolyl cis-trans isomerase activity"/>
    <property type="evidence" value="ECO:0007669"/>
    <property type="project" value="UniProtKB-KW"/>
</dbReference>
<dbReference type="AlphaFoldDB" id="A0A562U447"/>
<dbReference type="PANTHER" id="PTHR47529">
    <property type="entry name" value="PEPTIDYL-PROLYL CIS-TRANS ISOMERASE D"/>
    <property type="match status" value="1"/>
</dbReference>
<dbReference type="EMBL" id="VLLI01000006">
    <property type="protein sequence ID" value="TWI99870.1"/>
    <property type="molecule type" value="Genomic_DNA"/>
</dbReference>
<dbReference type="InterPro" id="IPR023058">
    <property type="entry name" value="PPIase_PpiC_CS"/>
</dbReference>
<keyword evidence="3" id="KW-0997">Cell inner membrane</keyword>
<organism evidence="13 14">
    <name type="scientific">Mucilaginibacter frigoritolerans</name>
    <dbReference type="NCBI Taxonomy" id="652788"/>
    <lineage>
        <taxon>Bacteria</taxon>
        <taxon>Pseudomonadati</taxon>
        <taxon>Bacteroidota</taxon>
        <taxon>Sphingobacteriia</taxon>
        <taxon>Sphingobacteriales</taxon>
        <taxon>Sphingobacteriaceae</taxon>
        <taxon>Mucilaginibacter</taxon>
    </lineage>
</organism>
<evidence type="ECO:0000256" key="5">
    <source>
        <dbReference type="ARBA" id="ARBA00022989"/>
    </source>
</evidence>
<keyword evidence="11" id="KW-0697">Rotamase</keyword>
<dbReference type="InterPro" id="IPR027304">
    <property type="entry name" value="Trigger_fact/SurA_dom_sf"/>
</dbReference>
<keyword evidence="4" id="KW-0812">Transmembrane</keyword>
<evidence type="ECO:0000256" key="10">
    <source>
        <dbReference type="ARBA" id="ARBA00042775"/>
    </source>
</evidence>
<evidence type="ECO:0000313" key="13">
    <source>
        <dbReference type="EMBL" id="TWI99870.1"/>
    </source>
</evidence>
<evidence type="ECO:0000256" key="6">
    <source>
        <dbReference type="ARBA" id="ARBA00023136"/>
    </source>
</evidence>
<evidence type="ECO:0000256" key="7">
    <source>
        <dbReference type="ARBA" id="ARBA00023186"/>
    </source>
</evidence>
<protein>
    <recommendedName>
        <fullName evidence="9">Periplasmic chaperone PpiD</fullName>
    </recommendedName>
    <alternativeName>
        <fullName evidence="10">Periplasmic folding chaperone</fullName>
    </alternativeName>
</protein>
<evidence type="ECO:0000256" key="4">
    <source>
        <dbReference type="ARBA" id="ARBA00022692"/>
    </source>
</evidence>
<dbReference type="OrthoDB" id="9812372at2"/>
<evidence type="ECO:0000256" key="1">
    <source>
        <dbReference type="ARBA" id="ARBA00004382"/>
    </source>
</evidence>
<reference evidence="13 14" key="1">
    <citation type="submission" date="2019-07" db="EMBL/GenBank/DDBJ databases">
        <title>Genomic Encyclopedia of Archaeal and Bacterial Type Strains, Phase II (KMG-II): from individual species to whole genera.</title>
        <authorList>
            <person name="Goeker M."/>
        </authorList>
    </citation>
    <scope>NUCLEOTIDE SEQUENCE [LARGE SCALE GENOMIC DNA]</scope>
    <source>
        <strain evidence="13 14">ATCC BAA-1854</strain>
    </source>
</reference>
<dbReference type="InterPro" id="IPR046357">
    <property type="entry name" value="PPIase_dom_sf"/>
</dbReference>
<dbReference type="Pfam" id="PF13623">
    <property type="entry name" value="SurA_N_2"/>
    <property type="match status" value="1"/>
</dbReference>
<dbReference type="RefSeq" id="WP_144912590.1">
    <property type="nucleotide sequence ID" value="NZ_VLLI01000006.1"/>
</dbReference>
<comment type="caution">
    <text evidence="13">The sequence shown here is derived from an EMBL/GenBank/DDBJ whole genome shotgun (WGS) entry which is preliminary data.</text>
</comment>
<evidence type="ECO:0000256" key="2">
    <source>
        <dbReference type="ARBA" id="ARBA00022475"/>
    </source>
</evidence>
<dbReference type="Proteomes" id="UP000317010">
    <property type="component" value="Unassembled WGS sequence"/>
</dbReference>
<evidence type="ECO:0000313" key="14">
    <source>
        <dbReference type="Proteomes" id="UP000317010"/>
    </source>
</evidence>
<dbReference type="PROSITE" id="PS50198">
    <property type="entry name" value="PPIC_PPIASE_2"/>
    <property type="match status" value="1"/>
</dbReference>
<dbReference type="PANTHER" id="PTHR47529:SF1">
    <property type="entry name" value="PERIPLASMIC CHAPERONE PPID"/>
    <property type="match status" value="1"/>
</dbReference>
<comment type="similarity">
    <text evidence="8">Belongs to the PpiD chaperone family.</text>
</comment>
<dbReference type="InterPro" id="IPR052029">
    <property type="entry name" value="PpiD_chaperone"/>
</dbReference>
<keyword evidence="2" id="KW-1003">Cell membrane</keyword>
<dbReference type="Pfam" id="PF13616">
    <property type="entry name" value="Rotamase_3"/>
    <property type="match status" value="1"/>
</dbReference>
<comment type="subcellular location">
    <subcellularLocation>
        <location evidence="1">Cell inner membrane</location>
        <topology evidence="1">Single-pass type II membrane protein</topology>
        <orientation evidence="1">Periplasmic side</orientation>
    </subcellularLocation>
</comment>
<evidence type="ECO:0000256" key="8">
    <source>
        <dbReference type="ARBA" id="ARBA00038408"/>
    </source>
</evidence>
<evidence type="ECO:0000256" key="11">
    <source>
        <dbReference type="PROSITE-ProRule" id="PRU00278"/>
    </source>
</evidence>
<dbReference type="SUPFAM" id="SSF54534">
    <property type="entry name" value="FKBP-like"/>
    <property type="match status" value="1"/>
</dbReference>
<dbReference type="Gene3D" id="3.10.50.40">
    <property type="match status" value="1"/>
</dbReference>
<evidence type="ECO:0000256" key="9">
    <source>
        <dbReference type="ARBA" id="ARBA00040743"/>
    </source>
</evidence>
<keyword evidence="5" id="KW-1133">Transmembrane helix</keyword>